<reference evidence="2" key="1">
    <citation type="submission" date="2017-05" db="EMBL/GenBank/DDBJ databases">
        <title>Streptomyces olivochromogenes NBRC 3561 whole genome shotgun sequence.</title>
        <authorList>
            <person name="Dohra H."/>
            <person name="Kodani S."/>
        </authorList>
    </citation>
    <scope>NUCLEOTIDE SEQUENCE [LARGE SCALE GENOMIC DNA]</scope>
    <source>
        <strain evidence="2">NBRC 3561</strain>
    </source>
</reference>
<evidence type="ECO:0000313" key="2">
    <source>
        <dbReference type="Proteomes" id="UP000217446"/>
    </source>
</evidence>
<sequence length="103" mass="11319">MALTHFTAWLVNDTSALDQPCMDVTVIEDQAISYKQDEEGNETPVWASQGDQKFYAVTTVDARDGDIDDAQTETEALLAASGWKTVGDWDVTDNAYIVTVEKA</sequence>
<keyword evidence="2" id="KW-1185">Reference proteome</keyword>
<comment type="caution">
    <text evidence="1">The sequence shown here is derived from an EMBL/GenBank/DDBJ whole genome shotgun (WGS) entry which is preliminary data.</text>
</comment>
<protein>
    <submittedName>
        <fullName evidence="1">Uncharacterized protein</fullName>
    </submittedName>
</protein>
<gene>
    <name evidence="1" type="ORF">SO3561_08832</name>
</gene>
<dbReference type="STRING" id="1963.AQJ27_45145"/>
<accession>A0A250VTB0</accession>
<dbReference type="Proteomes" id="UP000217446">
    <property type="component" value="Unassembled WGS sequence"/>
</dbReference>
<dbReference type="AlphaFoldDB" id="A0A250VTB0"/>
<evidence type="ECO:0000313" key="1">
    <source>
        <dbReference type="EMBL" id="GAX57262.1"/>
    </source>
</evidence>
<organism evidence="1 2">
    <name type="scientific">Streptomyces olivochromogenes</name>
    <dbReference type="NCBI Taxonomy" id="1963"/>
    <lineage>
        <taxon>Bacteria</taxon>
        <taxon>Bacillati</taxon>
        <taxon>Actinomycetota</taxon>
        <taxon>Actinomycetes</taxon>
        <taxon>Kitasatosporales</taxon>
        <taxon>Streptomycetaceae</taxon>
        <taxon>Streptomyces</taxon>
    </lineage>
</organism>
<dbReference type="EMBL" id="BDQI01000034">
    <property type="protein sequence ID" value="GAX57262.1"/>
    <property type="molecule type" value="Genomic_DNA"/>
</dbReference>
<dbReference type="RefSeq" id="WP_067383080.1">
    <property type="nucleotide sequence ID" value="NZ_BDQI01000034.1"/>
</dbReference>
<name>A0A250VTB0_STROL</name>
<proteinExistence type="predicted"/>